<accession>A0A4R9AHU4</accession>
<gene>
    <name evidence="1" type="ORF">E3T39_03130</name>
</gene>
<evidence type="ECO:0000313" key="1">
    <source>
        <dbReference type="EMBL" id="TFD62022.1"/>
    </source>
</evidence>
<proteinExistence type="predicted"/>
<dbReference type="AlphaFoldDB" id="A0A4R9AHU4"/>
<dbReference type="EMBL" id="SOHJ01000003">
    <property type="protein sequence ID" value="TFD62022.1"/>
    <property type="molecule type" value="Genomic_DNA"/>
</dbReference>
<dbReference type="OrthoDB" id="5123983at2"/>
<keyword evidence="2" id="KW-1185">Reference proteome</keyword>
<name>A0A4R9AHU4_9MICO</name>
<evidence type="ECO:0000313" key="2">
    <source>
        <dbReference type="Proteomes" id="UP000298170"/>
    </source>
</evidence>
<dbReference type="Proteomes" id="UP000298170">
    <property type="component" value="Unassembled WGS sequence"/>
</dbReference>
<comment type="caution">
    <text evidence="1">The sequence shown here is derived from an EMBL/GenBank/DDBJ whole genome shotgun (WGS) entry which is preliminary data.</text>
</comment>
<sequence>MTDFPEGGRQASYILLDAVSTWDTTATDDTNSSAMNLALTRMNEVDAVTATLDDNDQLSLDASNLLGGTIVSMNWLIEQLAQERHQSRHSVIMNLREFLAA</sequence>
<protein>
    <submittedName>
        <fullName evidence="1">Uncharacterized protein</fullName>
    </submittedName>
</protein>
<dbReference type="RefSeq" id="WP_134513304.1">
    <property type="nucleotide sequence ID" value="NZ_SOHJ01000003.1"/>
</dbReference>
<reference evidence="1 2" key="1">
    <citation type="submission" date="2019-03" db="EMBL/GenBank/DDBJ databases">
        <title>Genomics of glacier-inhabiting Cryobacterium strains.</title>
        <authorList>
            <person name="Liu Q."/>
            <person name="Xin Y.-H."/>
        </authorList>
    </citation>
    <scope>NUCLEOTIDE SEQUENCE [LARGE SCALE GENOMIC DNA]</scope>
    <source>
        <strain evidence="1 2">Sr39</strain>
    </source>
</reference>
<organism evidence="1 2">
    <name type="scientific">Cryobacterium suzukii</name>
    <dbReference type="NCBI Taxonomy" id="1259198"/>
    <lineage>
        <taxon>Bacteria</taxon>
        <taxon>Bacillati</taxon>
        <taxon>Actinomycetota</taxon>
        <taxon>Actinomycetes</taxon>
        <taxon>Micrococcales</taxon>
        <taxon>Microbacteriaceae</taxon>
        <taxon>Cryobacterium</taxon>
    </lineage>
</organism>